<keyword evidence="3" id="KW-0408">Iron</keyword>
<dbReference type="CDD" id="cd01335">
    <property type="entry name" value="Radical_SAM"/>
    <property type="match status" value="1"/>
</dbReference>
<dbReference type="PROSITE" id="PS51918">
    <property type="entry name" value="RADICAL_SAM"/>
    <property type="match status" value="1"/>
</dbReference>
<dbReference type="PANTHER" id="PTHR11228">
    <property type="entry name" value="RADICAL SAM DOMAIN PROTEIN"/>
    <property type="match status" value="1"/>
</dbReference>
<evidence type="ECO:0000256" key="2">
    <source>
        <dbReference type="ARBA" id="ARBA00022723"/>
    </source>
</evidence>
<evidence type="ECO:0000259" key="5">
    <source>
        <dbReference type="PROSITE" id="PS51918"/>
    </source>
</evidence>
<gene>
    <name evidence="6" type="ORF">A2482_01860</name>
</gene>
<dbReference type="AlphaFoldDB" id="A0A1F5TGN5"/>
<dbReference type="GO" id="GO:0051536">
    <property type="term" value="F:iron-sulfur cluster binding"/>
    <property type="evidence" value="ECO:0007669"/>
    <property type="project" value="UniProtKB-KW"/>
</dbReference>
<evidence type="ECO:0000256" key="1">
    <source>
        <dbReference type="ARBA" id="ARBA00022691"/>
    </source>
</evidence>
<dbReference type="InterPro" id="IPR007197">
    <property type="entry name" value="rSAM"/>
</dbReference>
<dbReference type="Gene3D" id="3.20.20.70">
    <property type="entry name" value="Aldolase class I"/>
    <property type="match status" value="1"/>
</dbReference>
<dbReference type="InterPro" id="IPR050377">
    <property type="entry name" value="Radical_SAM_PqqE_MftC-like"/>
</dbReference>
<dbReference type="SFLD" id="SFLDS00029">
    <property type="entry name" value="Radical_SAM"/>
    <property type="match status" value="1"/>
</dbReference>
<reference evidence="6 7" key="1">
    <citation type="journal article" date="2016" name="Nat. Commun.">
        <title>Thousands of microbial genomes shed light on interconnected biogeochemical processes in an aquifer system.</title>
        <authorList>
            <person name="Anantharaman K."/>
            <person name="Brown C.T."/>
            <person name="Hug L.A."/>
            <person name="Sharon I."/>
            <person name="Castelle C.J."/>
            <person name="Probst A.J."/>
            <person name="Thomas B.C."/>
            <person name="Singh A."/>
            <person name="Wilkins M.J."/>
            <person name="Karaoz U."/>
            <person name="Brodie E.L."/>
            <person name="Williams K.H."/>
            <person name="Hubbard S.S."/>
            <person name="Banfield J.F."/>
        </authorList>
    </citation>
    <scope>NUCLEOTIDE SEQUENCE [LARGE SCALE GENOMIC DNA]</scope>
</reference>
<accession>A0A1F5TGN5</accession>
<dbReference type="GO" id="GO:0046872">
    <property type="term" value="F:metal ion binding"/>
    <property type="evidence" value="ECO:0007669"/>
    <property type="project" value="UniProtKB-KW"/>
</dbReference>
<sequence length="339" mass="38034">MTGENKLTCVKFQVGFACNLACSFCLVQEQNTTQDLSISTAEHALSDPVLRRQLKRVVITGGEPTMGRYLPTTMAIARCATALGAESTIYSNGTLLTDAVIRKLHAVGLTEIRLSLYEPVDWVRMKKTLDAMEEHGFNRFIKVTVTRKTFFLLPALLERLPSLRPSRFQIKPFNQTGIVKVDAVEEMTPRQVLSMARLMLDYRRRVPFRVDLLPLCYEFLVESVPDEFVCRCNCGKGGEGYLVINPNGDVLPCGAYAQTVGNLNCADSVSLTEMWNKSSFLDTIRKIEKQPADECHDCVHLRQCLTNDCHSTTFNFYGGFTRGNPQCPILARKRFPAEG</sequence>
<name>A0A1F5TGN5_9BACT</name>
<evidence type="ECO:0000313" key="7">
    <source>
        <dbReference type="Proteomes" id="UP000178656"/>
    </source>
</evidence>
<keyword evidence="2" id="KW-0479">Metal-binding</keyword>
<dbReference type="EMBL" id="MFGM01000017">
    <property type="protein sequence ID" value="OGF37701.1"/>
    <property type="molecule type" value="Genomic_DNA"/>
</dbReference>
<keyword evidence="4" id="KW-0411">Iron-sulfur</keyword>
<feature type="domain" description="Radical SAM core" evidence="5">
    <location>
        <begin position="2"/>
        <end position="209"/>
    </location>
</feature>
<keyword evidence="1" id="KW-0949">S-adenosyl-L-methionine</keyword>
<dbReference type="InterPro" id="IPR058240">
    <property type="entry name" value="rSAM_sf"/>
</dbReference>
<comment type="caution">
    <text evidence="6">The sequence shown here is derived from an EMBL/GenBank/DDBJ whole genome shotgun (WGS) entry which is preliminary data.</text>
</comment>
<dbReference type="Pfam" id="PF04055">
    <property type="entry name" value="Radical_SAM"/>
    <property type="match status" value="1"/>
</dbReference>
<evidence type="ECO:0000313" key="6">
    <source>
        <dbReference type="EMBL" id="OGF37701.1"/>
    </source>
</evidence>
<evidence type="ECO:0000256" key="4">
    <source>
        <dbReference type="ARBA" id="ARBA00023014"/>
    </source>
</evidence>
<dbReference type="SFLD" id="SFLDG01067">
    <property type="entry name" value="SPASM/twitch_domain_containing"/>
    <property type="match status" value="1"/>
</dbReference>
<dbReference type="GO" id="GO:0003824">
    <property type="term" value="F:catalytic activity"/>
    <property type="evidence" value="ECO:0007669"/>
    <property type="project" value="InterPro"/>
</dbReference>
<dbReference type="SUPFAM" id="SSF102114">
    <property type="entry name" value="Radical SAM enzymes"/>
    <property type="match status" value="1"/>
</dbReference>
<dbReference type="NCBIfam" id="TIGR04085">
    <property type="entry name" value="rSAM_more_4Fe4S"/>
    <property type="match status" value="1"/>
</dbReference>
<dbReference type="CDD" id="cd21109">
    <property type="entry name" value="SPASM"/>
    <property type="match status" value="1"/>
</dbReference>
<dbReference type="InterPro" id="IPR023885">
    <property type="entry name" value="4Fe4S-binding_SPASM_dom"/>
</dbReference>
<dbReference type="Proteomes" id="UP000178656">
    <property type="component" value="Unassembled WGS sequence"/>
</dbReference>
<evidence type="ECO:0000256" key="3">
    <source>
        <dbReference type="ARBA" id="ARBA00023004"/>
    </source>
</evidence>
<organism evidence="6 7">
    <name type="scientific">Candidatus Falkowbacteria bacterium RIFOXYC2_FULL_48_21</name>
    <dbReference type="NCBI Taxonomy" id="1798005"/>
    <lineage>
        <taxon>Bacteria</taxon>
        <taxon>Candidatus Falkowiibacteriota</taxon>
    </lineage>
</organism>
<dbReference type="PANTHER" id="PTHR11228:SF7">
    <property type="entry name" value="PQQA PEPTIDE CYCLASE"/>
    <property type="match status" value="1"/>
</dbReference>
<protein>
    <recommendedName>
        <fullName evidence="5">Radical SAM core domain-containing protein</fullName>
    </recommendedName>
</protein>
<proteinExistence type="predicted"/>
<dbReference type="InterPro" id="IPR013785">
    <property type="entry name" value="Aldolase_TIM"/>
</dbReference>
<dbReference type="Pfam" id="PF13186">
    <property type="entry name" value="SPASM"/>
    <property type="match status" value="1"/>
</dbReference>